<dbReference type="SUPFAM" id="SSF53335">
    <property type="entry name" value="S-adenosyl-L-methionine-dependent methyltransferases"/>
    <property type="match status" value="1"/>
</dbReference>
<geneLocation type="plasmid" evidence="7 8">
    <name>pANSO36A</name>
</geneLocation>
<dbReference type="CDD" id="cd02440">
    <property type="entry name" value="AdoMet_MTases"/>
    <property type="match status" value="1"/>
</dbReference>
<dbReference type="EC" id="2.1.1.-" evidence="3"/>
<keyword evidence="2" id="KW-0808">Transferase</keyword>
<sequence length="494" mass="55044">MWLIIGETRKSIAADISIIENLISALKANGWLLRKDIVWVKPDKPGERDDHILLFSKTEHFYYNAEVLPSDVLHINREAALPGYGFDPLPTQLIESCLLAGSQVGDTILDPFCGSGTVGFVTLKHERKFIGIELSSYYLEIAWKRLEELRELTPSVIVADEGAEIVTAVESIIPDTKTVSPSVMGSSIETAKSLTGEISISATQMLPAESKNSDSVKASVYDSKSGSLVYAMGTIGYDFGSEARKDSLVQDGRLAQEDSWNPLDPRQLLANFEAQPWESGSIIWTLNQEATPVYAIQPAGPYAPKGYEMLRQFLSEQLDEGVERVSIPGISIGSIKLQSGITVPRIVPTIRGMYSWSTTALIRSVLGEPPADNAARQDYEDRAEGIQNFLDRIYYELRNLGKTPQERAINYAATNAFQLAQVFQQAANENMQLDTIEVEKSPLCRPESECWDVKLAFFDPERQNQRARKVYRFTVDVSDEVPVTIGRLRSWSMF</sequence>
<dbReference type="Proteomes" id="UP001055453">
    <property type="component" value="Plasmid pANSO36A"/>
</dbReference>
<keyword evidence="7" id="KW-0614">Plasmid</keyword>
<dbReference type="Pfam" id="PF18047">
    <property type="entry name" value="PatG_D"/>
    <property type="match status" value="1"/>
</dbReference>
<evidence type="ECO:0000256" key="1">
    <source>
        <dbReference type="ARBA" id="ARBA00022603"/>
    </source>
</evidence>
<comment type="similarity">
    <text evidence="3">Belongs to the N(4)/N(6)-methyltransferase family.</text>
</comment>
<evidence type="ECO:0000259" key="5">
    <source>
        <dbReference type="Pfam" id="PF18047"/>
    </source>
</evidence>
<gene>
    <name evidence="7" type="ORF">ANSO36C_64770</name>
</gene>
<evidence type="ECO:0000313" key="8">
    <source>
        <dbReference type="Proteomes" id="UP001055453"/>
    </source>
</evidence>
<dbReference type="Gene3D" id="3.40.50.150">
    <property type="entry name" value="Vaccinia Virus protein VP39"/>
    <property type="match status" value="1"/>
</dbReference>
<dbReference type="InterPro" id="IPR040483">
    <property type="entry name" value="PatG_dom"/>
</dbReference>
<evidence type="ECO:0000256" key="2">
    <source>
        <dbReference type="ARBA" id="ARBA00022679"/>
    </source>
</evidence>
<organism evidence="7 8">
    <name type="scientific">Nostoc cf. commune SO-36</name>
    <dbReference type="NCBI Taxonomy" id="449208"/>
    <lineage>
        <taxon>Bacteria</taxon>
        <taxon>Bacillati</taxon>
        <taxon>Cyanobacteriota</taxon>
        <taxon>Cyanophyceae</taxon>
        <taxon>Nostocales</taxon>
        <taxon>Nostocaceae</taxon>
        <taxon>Nostoc</taxon>
    </lineage>
</organism>
<reference evidence="7" key="1">
    <citation type="submission" date="2022-04" db="EMBL/GenBank/DDBJ databases">
        <title>Complete genome sequence of a cyanobacterium, Nostoc sp. SO-36, isolated in Antarctica.</title>
        <authorList>
            <person name="Kanesaki Y."/>
            <person name="Effendi D."/>
            <person name="Sakamoto T."/>
            <person name="Ohtani S."/>
            <person name="Awai K."/>
        </authorList>
    </citation>
    <scope>NUCLEOTIDE SEQUENCE</scope>
    <source>
        <strain evidence="7">SO-36</strain>
        <plasmid evidence="7">pANSO36A</plasmid>
    </source>
</reference>
<protein>
    <recommendedName>
        <fullName evidence="3">Methyltransferase</fullName>
        <ecNumber evidence="3">2.1.1.-</ecNumber>
    </recommendedName>
</protein>
<dbReference type="InterPro" id="IPR002941">
    <property type="entry name" value="DNA_methylase_N4/N6"/>
</dbReference>
<dbReference type="Pfam" id="PF01555">
    <property type="entry name" value="N6_N4_Mtase"/>
    <property type="match status" value="1"/>
</dbReference>
<dbReference type="InterPro" id="IPR001091">
    <property type="entry name" value="RM_Methyltransferase"/>
</dbReference>
<keyword evidence="1" id="KW-0489">Methyltransferase</keyword>
<keyword evidence="8" id="KW-1185">Reference proteome</keyword>
<accession>A0ABN6QDL6</accession>
<dbReference type="InterPro" id="IPR040636">
    <property type="entry name" value="PatG_C"/>
</dbReference>
<dbReference type="PRINTS" id="PR00508">
    <property type="entry name" value="S21N4MTFRASE"/>
</dbReference>
<feature type="domain" description="DNA methylase N-4/N-6" evidence="4">
    <location>
        <begin position="25"/>
        <end position="142"/>
    </location>
</feature>
<evidence type="ECO:0000256" key="3">
    <source>
        <dbReference type="RuleBase" id="RU362026"/>
    </source>
</evidence>
<evidence type="ECO:0000259" key="4">
    <source>
        <dbReference type="Pfam" id="PF01555"/>
    </source>
</evidence>
<dbReference type="Pfam" id="PF18065">
    <property type="entry name" value="PatG_C"/>
    <property type="match status" value="1"/>
</dbReference>
<name>A0ABN6QDL6_NOSCO</name>
<evidence type="ECO:0000313" key="7">
    <source>
        <dbReference type="EMBL" id="BDI20675.1"/>
    </source>
</evidence>
<dbReference type="InterPro" id="IPR029063">
    <property type="entry name" value="SAM-dependent_MTases_sf"/>
</dbReference>
<evidence type="ECO:0000259" key="6">
    <source>
        <dbReference type="Pfam" id="PF18065"/>
    </source>
</evidence>
<feature type="domain" description="PatG C-terminal" evidence="6">
    <location>
        <begin position="379"/>
        <end position="491"/>
    </location>
</feature>
<feature type="domain" description="PatG" evidence="5">
    <location>
        <begin position="229"/>
        <end position="332"/>
    </location>
</feature>
<proteinExistence type="inferred from homology"/>
<dbReference type="EMBL" id="AP025733">
    <property type="protein sequence ID" value="BDI20675.1"/>
    <property type="molecule type" value="Genomic_DNA"/>
</dbReference>